<feature type="chain" id="PRO_5037064462" description="Peptidase S74 domain-containing protein" evidence="2">
    <location>
        <begin position="33"/>
        <end position="534"/>
    </location>
</feature>
<accession>A0A974XXE0</accession>
<sequence>MRPHSFPTAMLVSALALSTAVFISTVAFPTSAGNSPGGQAEARGGSVQLYPRIAAPAYQVRLVAPSGAVFENLYMANEPIILTPGQMKGGWGNGSFTYEITPVRGVTVRGASQAGGGAVKALTQSETGSFRIQDGRLFVSTSATEQTRRSMKALADDNPAADQVIPDDLIVQGSTCVGLDCVLNESFGFDTIRLKENNLRIAFDDTSASAGFPANDWQLLANDSASGGLSKFSIEDVTGAKTPFTVVAGAPTNSFYVGSNGKVGFRTSTPVLDLHMNTSDTPAIRFEQNNAGGFSAQTWDVAGNEANFFVRDVTSGSRLPFRIRPGAPTSSLDIAASGNVGIGTASPAASLDVGRAGDATIRISNLLTTGVTTDWDIKNNSGSGRLTITDDPTAARIPFKLGAGADNNLLRVGALASNTVDINGNLVVTGTITPDYVFKKDFRIPSIQEHAKLMWKNSHLPKMQPAQTNAHGQGVINVGQRAQGMLEELEYAHVYIEQLHGDVQGLKKDVDKRDAELAQLRREIALIKAELRKQ</sequence>
<evidence type="ECO:0000313" key="4">
    <source>
        <dbReference type="Proteomes" id="UP000639274"/>
    </source>
</evidence>
<dbReference type="Proteomes" id="UP000639274">
    <property type="component" value="Chromosome"/>
</dbReference>
<organism evidence="3 4">
    <name type="scientific">Agrilutibacter solisilvae</name>
    <dbReference type="NCBI Taxonomy" id="2763317"/>
    <lineage>
        <taxon>Bacteria</taxon>
        <taxon>Pseudomonadati</taxon>
        <taxon>Pseudomonadota</taxon>
        <taxon>Gammaproteobacteria</taxon>
        <taxon>Lysobacterales</taxon>
        <taxon>Lysobacteraceae</taxon>
        <taxon>Agrilutibacter</taxon>
    </lineage>
</organism>
<name>A0A974XXE0_9GAMM</name>
<gene>
    <name evidence="3" type="ORF">I8J32_011745</name>
</gene>
<keyword evidence="2" id="KW-0732">Signal</keyword>
<feature type="signal peptide" evidence="2">
    <location>
        <begin position="1"/>
        <end position="32"/>
    </location>
</feature>
<evidence type="ECO:0000313" key="3">
    <source>
        <dbReference type="EMBL" id="QSX77428.1"/>
    </source>
</evidence>
<dbReference type="KEGG" id="lsf:I8J32_011745"/>
<evidence type="ECO:0000256" key="2">
    <source>
        <dbReference type="SAM" id="SignalP"/>
    </source>
</evidence>
<reference evidence="3 4" key="1">
    <citation type="submission" date="2021-03" db="EMBL/GenBank/DDBJ databases">
        <title>Lysobacter sp. nov. isolated from soil of gangwondo yeongwol, south Korea.</title>
        <authorList>
            <person name="Kim K.R."/>
            <person name="Kim K.H."/>
            <person name="Jeon C.O."/>
        </authorList>
    </citation>
    <scope>NUCLEOTIDE SEQUENCE [LARGE SCALE GENOMIC DNA]</scope>
    <source>
        <strain evidence="3 4">R19</strain>
    </source>
</reference>
<dbReference type="AlphaFoldDB" id="A0A974XXE0"/>
<keyword evidence="1" id="KW-0175">Coiled coil</keyword>
<protein>
    <recommendedName>
        <fullName evidence="5">Peptidase S74 domain-containing protein</fullName>
    </recommendedName>
</protein>
<feature type="coiled-coil region" evidence="1">
    <location>
        <begin position="503"/>
        <end position="530"/>
    </location>
</feature>
<keyword evidence="4" id="KW-1185">Reference proteome</keyword>
<evidence type="ECO:0000256" key="1">
    <source>
        <dbReference type="SAM" id="Coils"/>
    </source>
</evidence>
<dbReference type="RefSeq" id="WP_200612313.1">
    <property type="nucleotide sequence ID" value="NZ_CP071518.1"/>
</dbReference>
<evidence type="ECO:0008006" key="5">
    <source>
        <dbReference type="Google" id="ProtNLM"/>
    </source>
</evidence>
<dbReference type="EMBL" id="CP071518">
    <property type="protein sequence ID" value="QSX77428.1"/>
    <property type="molecule type" value="Genomic_DNA"/>
</dbReference>
<proteinExistence type="predicted"/>